<dbReference type="PANTHER" id="PTHR48258:SF15">
    <property type="entry name" value="OS02G0543900 PROTEIN"/>
    <property type="match status" value="1"/>
</dbReference>
<dbReference type="PANTHER" id="PTHR48258">
    <property type="entry name" value="DUF4218 DOMAIN-CONTAINING PROTEIN-RELATED"/>
    <property type="match status" value="1"/>
</dbReference>
<organism evidence="2">
    <name type="scientific">Ananas comosus var. bracteatus</name>
    <name type="common">red pineapple</name>
    <dbReference type="NCBI Taxonomy" id="296719"/>
    <lineage>
        <taxon>Eukaryota</taxon>
        <taxon>Viridiplantae</taxon>
        <taxon>Streptophyta</taxon>
        <taxon>Embryophyta</taxon>
        <taxon>Tracheophyta</taxon>
        <taxon>Spermatophyta</taxon>
        <taxon>Magnoliopsida</taxon>
        <taxon>Liliopsida</taxon>
        <taxon>Poales</taxon>
        <taxon>Bromeliaceae</taxon>
        <taxon>Bromelioideae</taxon>
        <taxon>Ananas</taxon>
    </lineage>
</organism>
<feature type="domain" description="DUF4216" evidence="1">
    <location>
        <begin position="276"/>
        <end position="349"/>
    </location>
</feature>
<protein>
    <recommendedName>
        <fullName evidence="1">DUF4216 domain-containing protein</fullName>
    </recommendedName>
</protein>
<dbReference type="InterPro" id="IPR025312">
    <property type="entry name" value="DUF4216"/>
</dbReference>
<proteinExistence type="predicted"/>
<dbReference type="EMBL" id="LR862141">
    <property type="protein sequence ID" value="CAD1821762.1"/>
    <property type="molecule type" value="Genomic_DNA"/>
</dbReference>
<evidence type="ECO:0000259" key="1">
    <source>
        <dbReference type="Pfam" id="PF13952"/>
    </source>
</evidence>
<evidence type="ECO:0000313" key="2">
    <source>
        <dbReference type="EMBL" id="CAD1821762.1"/>
    </source>
</evidence>
<gene>
    <name evidence="2" type="ORF">CB5_LOCUS4973</name>
</gene>
<dbReference type="AlphaFoldDB" id="A0A6V7NT57"/>
<name>A0A6V7NT57_ANACO</name>
<reference evidence="2" key="1">
    <citation type="submission" date="2020-07" db="EMBL/GenBank/DDBJ databases">
        <authorList>
            <person name="Lin J."/>
        </authorList>
    </citation>
    <scope>NUCLEOTIDE SEQUENCE</scope>
</reference>
<accession>A0A6V7NT57</accession>
<dbReference type="Pfam" id="PF13952">
    <property type="entry name" value="DUF4216"/>
    <property type="match status" value="1"/>
</dbReference>
<sequence>MELYRRFFRDASLKYEEEGDLPPPSLRPLPLLPPLPLLRPIPPPLRLGPPAPRRALSSASASALAHSAIVEADLAAALDARDAAPHILKALALDLLGHRLPVLPSLDAALSHLPPNPFPPASVATPSSSAPGWRKLELILLLARDYFEAILELGLPLLGECYEHKGSVEAARSTFDPAIWIDACLELAWQDLQRLSGSRGRLPHKVPKLHESNCSEEMIAMARGPNNITKRFSGFIINGFRFHTKDREKFRKTQNSGVMVEADGQTYYGALTDIFELDYFGKFKVVLFRCDWVDVRSPRGLKQDTNGSTLVNFSKLIHTGQFLKDDPFIFSSQAKQVFYVQDPRNEDWNHVIMTKPRDLYDVGLEMQEEDDETYTQCLFSNVMGVDELNDCTSWVRIDVQEAH</sequence>